<keyword evidence="5" id="KW-0472">Membrane</keyword>
<keyword evidence="5" id="KW-0812">Transmembrane</keyword>
<feature type="transmembrane region" description="Helical" evidence="5">
    <location>
        <begin position="142"/>
        <end position="163"/>
    </location>
</feature>
<evidence type="ECO:0000256" key="4">
    <source>
        <dbReference type="PROSITE-ProRule" id="PRU00433"/>
    </source>
</evidence>
<dbReference type="Proteomes" id="UP000652176">
    <property type="component" value="Unassembled WGS sequence"/>
</dbReference>
<evidence type="ECO:0000256" key="2">
    <source>
        <dbReference type="ARBA" id="ARBA00022723"/>
    </source>
</evidence>
<keyword evidence="1 4" id="KW-0349">Heme</keyword>
<evidence type="ECO:0000313" key="7">
    <source>
        <dbReference type="EMBL" id="MBD9355165.1"/>
    </source>
</evidence>
<feature type="transmembrane region" description="Helical" evidence="5">
    <location>
        <begin position="268"/>
        <end position="290"/>
    </location>
</feature>
<dbReference type="InterPro" id="IPR009056">
    <property type="entry name" value="Cyt_c-like_dom"/>
</dbReference>
<dbReference type="Gene3D" id="1.10.760.10">
    <property type="entry name" value="Cytochrome c-like domain"/>
    <property type="match status" value="1"/>
</dbReference>
<evidence type="ECO:0000313" key="8">
    <source>
        <dbReference type="Proteomes" id="UP000652176"/>
    </source>
</evidence>
<feature type="transmembrane region" description="Helical" evidence="5">
    <location>
        <begin position="229"/>
        <end position="248"/>
    </location>
</feature>
<feature type="transmembrane region" description="Helical" evidence="5">
    <location>
        <begin position="64"/>
        <end position="86"/>
    </location>
</feature>
<keyword evidence="5" id="KW-1133">Transmembrane helix</keyword>
<proteinExistence type="predicted"/>
<gene>
    <name evidence="7" type="ORF">IE877_04605</name>
</gene>
<evidence type="ECO:0000256" key="1">
    <source>
        <dbReference type="ARBA" id="ARBA00022617"/>
    </source>
</evidence>
<feature type="transmembrane region" description="Helical" evidence="5">
    <location>
        <begin position="21"/>
        <end position="44"/>
    </location>
</feature>
<feature type="domain" description="Cytochrome c" evidence="6">
    <location>
        <begin position="370"/>
        <end position="448"/>
    </location>
</feature>
<comment type="caution">
    <text evidence="7">The sequence shown here is derived from an EMBL/GenBank/DDBJ whole genome shotgun (WGS) entry which is preliminary data.</text>
</comment>
<evidence type="ECO:0000256" key="3">
    <source>
        <dbReference type="ARBA" id="ARBA00023004"/>
    </source>
</evidence>
<name>A0ABR9CWS9_9GAMM</name>
<evidence type="ECO:0000256" key="5">
    <source>
        <dbReference type="SAM" id="Phobius"/>
    </source>
</evidence>
<dbReference type="PROSITE" id="PS51007">
    <property type="entry name" value="CYTC"/>
    <property type="match status" value="1"/>
</dbReference>
<organism evidence="7 8">
    <name type="scientific">Methylomonas albis</name>
    <dbReference type="NCBI Taxonomy" id="1854563"/>
    <lineage>
        <taxon>Bacteria</taxon>
        <taxon>Pseudomonadati</taxon>
        <taxon>Pseudomonadota</taxon>
        <taxon>Gammaproteobacteria</taxon>
        <taxon>Methylococcales</taxon>
        <taxon>Methylococcaceae</taxon>
        <taxon>Methylomonas</taxon>
    </lineage>
</organism>
<dbReference type="Pfam" id="PF13442">
    <property type="entry name" value="Cytochrome_CBB3"/>
    <property type="match status" value="1"/>
</dbReference>
<dbReference type="InterPro" id="IPR036909">
    <property type="entry name" value="Cyt_c-like_dom_sf"/>
</dbReference>
<feature type="transmembrane region" description="Helical" evidence="5">
    <location>
        <begin position="302"/>
        <end position="319"/>
    </location>
</feature>
<protein>
    <submittedName>
        <fullName evidence="7">C-type cytochrome</fullName>
    </submittedName>
</protein>
<keyword evidence="8" id="KW-1185">Reference proteome</keyword>
<dbReference type="SUPFAM" id="SSF46626">
    <property type="entry name" value="Cytochrome c"/>
    <property type="match status" value="1"/>
</dbReference>
<accession>A0ABR9CWS9</accession>
<reference evidence="7 8" key="1">
    <citation type="submission" date="2020-09" db="EMBL/GenBank/DDBJ databases">
        <title>Methylomonas albis sp. nov. and Methylomonas fluvii sp. nov.: Two cold-adapted methanotrophs from the River Elbe and an amended description of Methylovulum psychrotolerans strain Eb1.</title>
        <authorList>
            <person name="Bussmann I.K."/>
            <person name="Klings K.-W."/>
            <person name="Warnstedt J."/>
            <person name="Hoppert M."/>
            <person name="Saborowski A."/>
            <person name="Horn F."/>
            <person name="Liebner S."/>
        </authorList>
    </citation>
    <scope>NUCLEOTIDE SEQUENCE [LARGE SCALE GENOMIC DNA]</scope>
    <source>
        <strain evidence="7 8">EbA</strain>
    </source>
</reference>
<keyword evidence="3 4" id="KW-0408">Iron</keyword>
<dbReference type="RefSeq" id="WP_192373564.1">
    <property type="nucleotide sequence ID" value="NZ_CAJHIV010000001.1"/>
</dbReference>
<evidence type="ECO:0000259" key="6">
    <source>
        <dbReference type="PROSITE" id="PS51007"/>
    </source>
</evidence>
<feature type="transmembrane region" description="Helical" evidence="5">
    <location>
        <begin position="183"/>
        <end position="209"/>
    </location>
</feature>
<dbReference type="EMBL" id="JACXSS010000001">
    <property type="protein sequence ID" value="MBD9355165.1"/>
    <property type="molecule type" value="Genomic_DNA"/>
</dbReference>
<keyword evidence="2 4" id="KW-0479">Metal-binding</keyword>
<sequence length="489" mass="55112">MDFPIFHIDFIGNRLLIAIDAILHVIINHAFAIGALPVVALFEFKGMQTGNRQWDDLAYRLLKIIFILTTTVGALTGVGIWFSAALVNPAAIGSLIRVFFWGWFVEWLVFVTEVSLIMVYFLSWQQAAKCVDAKRKHLRFGVFLATFSWITMAIIVAILGFMMDPGSWLSDRSLLSGLFNPMYLPQLAFRTALAMVMGSMVVLFLLCLFSRGETSVRDVEFKRDAVSLLSRWSAVWVLLLIFASVWYYNVVPGHMLESLPVAIATQDYVSWHSSLKWLLIIGLIFVGLTIRASFKCPGEVSMKRYAFSVLLLFAMLGQFERVREFIRKPFIIGQYMYANGIRVEEYPLLQRDGLLQHAIYAGIREVTPDNTLHAGREVFAQACTRCHTVKGVNGIRAQLQRMYGDKPWDAKIITAYLENMHNARYFMPPFPGNNEELKALSAYLASLQKNAEPFHGAQVSGIPKPDSVATSTSYGFLPDLSKVLTGVNE</sequence>
<feature type="transmembrane region" description="Helical" evidence="5">
    <location>
        <begin position="98"/>
        <end position="122"/>
    </location>
</feature>